<evidence type="ECO:0000256" key="3">
    <source>
        <dbReference type="ARBA" id="ARBA00022490"/>
    </source>
</evidence>
<dbReference type="GO" id="GO:0005524">
    <property type="term" value="F:ATP binding"/>
    <property type="evidence" value="ECO:0007669"/>
    <property type="project" value="UniProtKB-UniRule"/>
</dbReference>
<dbReference type="InterPro" id="IPR027417">
    <property type="entry name" value="P-loop_NTPase"/>
</dbReference>
<keyword evidence="8 11" id="KW-0505">Motor protein</keyword>
<dbReference type="GO" id="GO:0007018">
    <property type="term" value="P:microtubule-based movement"/>
    <property type="evidence" value="ECO:0007669"/>
    <property type="project" value="InterPro"/>
</dbReference>
<feature type="domain" description="Kinesin motor" evidence="15">
    <location>
        <begin position="159"/>
        <end position="527"/>
    </location>
</feature>
<dbReference type="InterPro" id="IPR001752">
    <property type="entry name" value="Kinesin_motor_dom"/>
</dbReference>
<dbReference type="Proteomes" id="UP000553632">
    <property type="component" value="Unassembled WGS sequence"/>
</dbReference>
<dbReference type="PROSITE" id="PS00411">
    <property type="entry name" value="KINESIN_MOTOR_1"/>
    <property type="match status" value="1"/>
</dbReference>
<dbReference type="InterPro" id="IPR007940">
    <property type="entry name" value="SH3BP5"/>
</dbReference>
<name>A0A7J6RJ84_PEROL</name>
<dbReference type="GO" id="GO:0035556">
    <property type="term" value="P:intracellular signal transduction"/>
    <property type="evidence" value="ECO:0007669"/>
    <property type="project" value="InterPro"/>
</dbReference>
<evidence type="ECO:0000256" key="8">
    <source>
        <dbReference type="ARBA" id="ARBA00023175"/>
    </source>
</evidence>
<dbReference type="Gene3D" id="3.40.850.10">
    <property type="entry name" value="Kinesin motor domain"/>
    <property type="match status" value="1"/>
</dbReference>
<dbReference type="SMART" id="SM00129">
    <property type="entry name" value="KISc"/>
    <property type="match status" value="1"/>
</dbReference>
<keyword evidence="5 11" id="KW-0547">Nucleotide-binding</keyword>
<feature type="region of interest" description="Disordered" evidence="14">
    <location>
        <begin position="18"/>
        <end position="51"/>
    </location>
</feature>
<accession>A0A7J6RJ84</accession>
<keyword evidence="6 11" id="KW-0067">ATP-binding</keyword>
<dbReference type="SUPFAM" id="SSF52540">
    <property type="entry name" value="P-loop containing nucleoside triphosphate hydrolases"/>
    <property type="match status" value="1"/>
</dbReference>
<gene>
    <name evidence="16" type="ORF">FOZ63_029517</name>
</gene>
<dbReference type="GO" id="GO:0007010">
    <property type="term" value="P:cytoskeleton organization"/>
    <property type="evidence" value="ECO:0007669"/>
    <property type="project" value="UniProtKB-ARBA"/>
</dbReference>
<dbReference type="InterPro" id="IPR027640">
    <property type="entry name" value="Kinesin-like_fam"/>
</dbReference>
<dbReference type="PRINTS" id="PR00380">
    <property type="entry name" value="KINESINHEAVY"/>
</dbReference>
<dbReference type="AlphaFoldDB" id="A0A7J6RJ84"/>
<keyword evidence="17" id="KW-1185">Reference proteome</keyword>
<dbReference type="FunFam" id="3.40.850.10:FF:000019">
    <property type="entry name" value="Kinesin-like protein KIN-5D"/>
    <property type="match status" value="1"/>
</dbReference>
<evidence type="ECO:0000256" key="12">
    <source>
        <dbReference type="RuleBase" id="RU000394"/>
    </source>
</evidence>
<evidence type="ECO:0000256" key="6">
    <source>
        <dbReference type="ARBA" id="ARBA00022840"/>
    </source>
</evidence>
<dbReference type="GO" id="GO:0003777">
    <property type="term" value="F:microtubule motor activity"/>
    <property type="evidence" value="ECO:0007669"/>
    <property type="project" value="InterPro"/>
</dbReference>
<evidence type="ECO:0000256" key="13">
    <source>
        <dbReference type="SAM" id="Coils"/>
    </source>
</evidence>
<dbReference type="Pfam" id="PF05276">
    <property type="entry name" value="SH3BP5"/>
    <property type="match status" value="1"/>
</dbReference>
<evidence type="ECO:0000256" key="5">
    <source>
        <dbReference type="ARBA" id="ARBA00022741"/>
    </source>
</evidence>
<reference evidence="16 17" key="1">
    <citation type="submission" date="2020-04" db="EMBL/GenBank/DDBJ databases">
        <title>Perkinsus olseni comparative genomics.</title>
        <authorList>
            <person name="Bogema D.R."/>
        </authorList>
    </citation>
    <scope>NUCLEOTIDE SEQUENCE [LARGE SCALE GENOMIC DNA]</scope>
    <source>
        <strain evidence="16 17">ATCC PRA-207</strain>
    </source>
</reference>
<dbReference type="PANTHER" id="PTHR47968">
    <property type="entry name" value="CENTROMERE PROTEIN E"/>
    <property type="match status" value="1"/>
</dbReference>
<evidence type="ECO:0000313" key="16">
    <source>
        <dbReference type="EMBL" id="KAF4720262.1"/>
    </source>
</evidence>
<evidence type="ECO:0000256" key="11">
    <source>
        <dbReference type="PROSITE-ProRule" id="PRU00283"/>
    </source>
</evidence>
<feature type="non-terminal residue" evidence="16">
    <location>
        <position position="617"/>
    </location>
</feature>
<organism evidence="16 17">
    <name type="scientific">Perkinsus olseni</name>
    <name type="common">Perkinsus atlanticus</name>
    <dbReference type="NCBI Taxonomy" id="32597"/>
    <lineage>
        <taxon>Eukaryota</taxon>
        <taxon>Sar</taxon>
        <taxon>Alveolata</taxon>
        <taxon>Perkinsozoa</taxon>
        <taxon>Perkinsea</taxon>
        <taxon>Perkinsida</taxon>
        <taxon>Perkinsidae</taxon>
        <taxon>Perkinsus</taxon>
    </lineage>
</organism>
<evidence type="ECO:0000256" key="9">
    <source>
        <dbReference type="ARBA" id="ARBA00023212"/>
    </source>
</evidence>
<dbReference type="CDD" id="cd00106">
    <property type="entry name" value="KISc"/>
    <property type="match status" value="1"/>
</dbReference>
<evidence type="ECO:0000256" key="1">
    <source>
        <dbReference type="ARBA" id="ARBA00004245"/>
    </source>
</evidence>
<dbReference type="Pfam" id="PF00225">
    <property type="entry name" value="Kinesin"/>
    <property type="match status" value="1"/>
</dbReference>
<evidence type="ECO:0000313" key="17">
    <source>
        <dbReference type="Proteomes" id="UP000553632"/>
    </source>
</evidence>
<comment type="subcellular location">
    <subcellularLocation>
        <location evidence="1">Cytoplasm</location>
        <location evidence="1">Cytoskeleton</location>
    </subcellularLocation>
</comment>
<dbReference type="EMBL" id="JABANO010025415">
    <property type="protein sequence ID" value="KAF4720262.1"/>
    <property type="molecule type" value="Genomic_DNA"/>
</dbReference>
<dbReference type="InterPro" id="IPR019821">
    <property type="entry name" value="Kinesin_motor_CS"/>
</dbReference>
<keyword evidence="4 12" id="KW-0493">Microtubule</keyword>
<evidence type="ECO:0000259" key="15">
    <source>
        <dbReference type="PROSITE" id="PS50067"/>
    </source>
</evidence>
<dbReference type="OMA" id="IHFKLMK"/>
<evidence type="ECO:0000256" key="4">
    <source>
        <dbReference type="ARBA" id="ARBA00022701"/>
    </source>
</evidence>
<dbReference type="PROSITE" id="PS50067">
    <property type="entry name" value="KINESIN_MOTOR_2"/>
    <property type="match status" value="1"/>
</dbReference>
<proteinExistence type="inferred from homology"/>
<keyword evidence="3" id="KW-0963">Cytoplasm</keyword>
<evidence type="ECO:0000256" key="2">
    <source>
        <dbReference type="ARBA" id="ARBA00007796"/>
    </source>
</evidence>
<protein>
    <recommendedName>
        <fullName evidence="12">Kinesin-like protein</fullName>
    </recommendedName>
</protein>
<sequence length="617" mass="68380">FAVDGEVDDDDAVCAKTRESCSTGSTVGDDKDSSVEPSPNAKPARPRTSSSIVLKTTDEQVRLAELSEKLLAAQSARDAAERSCVTRTSEYRSIQMLIARIKRDTTERAIKKAEPWYSDFAKFSALSNRELAKAGKVKAAIRATKREYHEAMTSLERISNQVAVRVRPPLRRELVAPGYCHVVSINGPQLTLSEVVCATLPPSSGTQSTPDPNFARGPEPDDRHHQILANHVFTFDTVYNEESTQPEVYERTARKAVRSVLQGYNATILAYGQTGTGKTHTMEGFVTDYYHDSQRGIIPRSMAEIFEYTSCHDTSSTFVIRASYLQIYNETISDLLPAADTTATLSIRQDSRRGVYVDGLTEYVVREPEEVYTLIRQGNASRAIATTKLNDASSRSHAVFMILVEMCDENGTVKVGKLNLVDLAGSERVRLTGATGIRLEESKKINQSLSALGNVIAALTEASRAEAMASGTGRSHIPYRDSKLTRLLEDSLGGNCITAMVAMISPAAEAFGESLSTLKFANRAKSIRNTPVLNEYVSDQEALIRKYEAELQRLRSELAQRSSVSVSDRQLQMVEEGRRQAEKDQAKTYRQLQYTSREFAREKQSNEALTERVRQLQ</sequence>
<feature type="non-terminal residue" evidence="16">
    <location>
        <position position="1"/>
    </location>
</feature>
<dbReference type="GO" id="GO:0005874">
    <property type="term" value="C:microtubule"/>
    <property type="evidence" value="ECO:0007669"/>
    <property type="project" value="UniProtKB-KW"/>
</dbReference>
<dbReference type="PANTHER" id="PTHR47968:SF36">
    <property type="entry name" value="KINESIN HEAVY CHAIN ISOFORM X1"/>
    <property type="match status" value="1"/>
</dbReference>
<dbReference type="GO" id="GO:0008017">
    <property type="term" value="F:microtubule binding"/>
    <property type="evidence" value="ECO:0007669"/>
    <property type="project" value="InterPro"/>
</dbReference>
<comment type="similarity">
    <text evidence="10">Belongs to the TRAFAC class myosin-kinesin ATPase superfamily. Kinesin family. KIN-5/BimC subfamily.</text>
</comment>
<keyword evidence="7 13" id="KW-0175">Coiled coil</keyword>
<evidence type="ECO:0000256" key="10">
    <source>
        <dbReference type="ARBA" id="ARBA00034704"/>
    </source>
</evidence>
<dbReference type="InterPro" id="IPR036961">
    <property type="entry name" value="Kinesin_motor_dom_sf"/>
</dbReference>
<evidence type="ECO:0000256" key="7">
    <source>
        <dbReference type="ARBA" id="ARBA00023054"/>
    </source>
</evidence>
<feature type="coiled-coil region" evidence="13">
    <location>
        <begin position="537"/>
        <end position="564"/>
    </location>
</feature>
<feature type="binding site" evidence="11">
    <location>
        <begin position="272"/>
        <end position="279"/>
    </location>
    <ligand>
        <name>ATP</name>
        <dbReference type="ChEBI" id="CHEBI:30616"/>
    </ligand>
</feature>
<comment type="similarity">
    <text evidence="2">Belongs to the SH3BP5 family.</text>
</comment>
<evidence type="ECO:0000256" key="14">
    <source>
        <dbReference type="SAM" id="MobiDB-lite"/>
    </source>
</evidence>
<keyword evidence="9" id="KW-0206">Cytoskeleton</keyword>
<comment type="caution">
    <text evidence="16">The sequence shown here is derived from an EMBL/GenBank/DDBJ whole genome shotgun (WGS) entry which is preliminary data.</text>
</comment>